<reference evidence="2" key="1">
    <citation type="submission" date="2021-02" db="EMBL/GenBank/DDBJ databases">
        <authorList>
            <person name="Nowell W R."/>
        </authorList>
    </citation>
    <scope>NUCLEOTIDE SEQUENCE</scope>
</reference>
<dbReference type="OrthoDB" id="10060359at2759"/>
<comment type="caution">
    <text evidence="2">The sequence shown here is derived from an EMBL/GenBank/DDBJ whole genome shotgun (WGS) entry which is preliminary data.</text>
</comment>
<evidence type="ECO:0000313" key="3">
    <source>
        <dbReference type="Proteomes" id="UP000663891"/>
    </source>
</evidence>
<dbReference type="Proteomes" id="UP000663891">
    <property type="component" value="Unassembled WGS sequence"/>
</dbReference>
<accession>A0A813R097</accession>
<proteinExistence type="predicted"/>
<evidence type="ECO:0000256" key="1">
    <source>
        <dbReference type="SAM" id="MobiDB-lite"/>
    </source>
</evidence>
<gene>
    <name evidence="2" type="ORF">VCS650_LOCUS2629</name>
</gene>
<dbReference type="AlphaFoldDB" id="A0A813R097"/>
<feature type="compositionally biased region" description="Polar residues" evidence="1">
    <location>
        <begin position="16"/>
        <end position="28"/>
    </location>
</feature>
<feature type="region of interest" description="Disordered" evidence="1">
    <location>
        <begin position="1"/>
        <end position="30"/>
    </location>
</feature>
<dbReference type="EMBL" id="CAJNON010000013">
    <property type="protein sequence ID" value="CAF0775634.1"/>
    <property type="molecule type" value="Genomic_DNA"/>
</dbReference>
<evidence type="ECO:0000313" key="2">
    <source>
        <dbReference type="EMBL" id="CAF0775634.1"/>
    </source>
</evidence>
<feature type="region of interest" description="Disordered" evidence="1">
    <location>
        <begin position="52"/>
        <end position="77"/>
    </location>
</feature>
<organism evidence="2 3">
    <name type="scientific">Adineta steineri</name>
    <dbReference type="NCBI Taxonomy" id="433720"/>
    <lineage>
        <taxon>Eukaryota</taxon>
        <taxon>Metazoa</taxon>
        <taxon>Spiralia</taxon>
        <taxon>Gnathifera</taxon>
        <taxon>Rotifera</taxon>
        <taxon>Eurotatoria</taxon>
        <taxon>Bdelloidea</taxon>
        <taxon>Adinetida</taxon>
        <taxon>Adinetidae</taxon>
        <taxon>Adineta</taxon>
    </lineage>
</organism>
<sequence>METDVSNEAHYKETLSELQGMSQGTSDNFAKDDNDEIYTKVVFKDAGQNLGNTAFGDTDRVDQTTEEESMNNAPPVLPNTQTTYSNYIIDPFDKKFPGYTIKYPESIWIRPNCRAKYFIRKQPRIEAPRSDASETDIALNELENLVLNDGKCSYYWFHATSWKSAKKKAQKGPKMSKGPLDMAYHGAFYLNPCYDDCYEWFSTKNSSFKGKHAMLIYKFDPENLNRNGRRLDDKGRWKTLAGERSKNSAPYKEDWIYTYQNSNANKIEKSGNNAKIRLMSNGKPAMQLVVYQERMCRLIHGCLIGCVFYEKL</sequence>
<name>A0A813R097_9BILA</name>
<protein>
    <submittedName>
        <fullName evidence="2">Uncharacterized protein</fullName>
    </submittedName>
</protein>